<dbReference type="Proteomes" id="UP001059934">
    <property type="component" value="Chromosome"/>
</dbReference>
<keyword evidence="11" id="KW-1185">Reference proteome</keyword>
<dbReference type="InterPro" id="IPR009094">
    <property type="entry name" value="DiS-bond_isomerase_DsbC/G_N_sf"/>
</dbReference>
<name>A0ABY5TQB7_9GAMM</name>
<feature type="domain" description="Disulphide bond isomerase DsbC/G N-terminal" evidence="8">
    <location>
        <begin position="31"/>
        <end position="92"/>
    </location>
</feature>
<dbReference type="PANTHER" id="PTHR35272">
    <property type="entry name" value="THIOL:DISULFIDE INTERCHANGE PROTEIN DSBC-RELATED"/>
    <property type="match status" value="1"/>
</dbReference>
<evidence type="ECO:0000313" key="10">
    <source>
        <dbReference type="EMBL" id="UVW35972.1"/>
    </source>
</evidence>
<comment type="subcellular location">
    <subcellularLocation>
        <location evidence="1 7">Periplasm</location>
    </subcellularLocation>
</comment>
<reference evidence="10" key="1">
    <citation type="submission" date="2022-08" db="EMBL/GenBank/DDBJ databases">
        <title>Catabolic pathway analysis in culturable SAR92 clade bacteria reveals their overlooked roles in DMSP degradation in coastal seas.</title>
        <authorList>
            <person name="He X."/>
            <person name="Zhang X."/>
            <person name="Zhang Y."/>
        </authorList>
    </citation>
    <scope>NUCLEOTIDE SEQUENCE</scope>
    <source>
        <strain evidence="10">H455</strain>
    </source>
</reference>
<keyword evidence="6 7" id="KW-0676">Redox-active center</keyword>
<evidence type="ECO:0000256" key="4">
    <source>
        <dbReference type="ARBA" id="ARBA00022764"/>
    </source>
</evidence>
<dbReference type="Gene3D" id="3.10.450.70">
    <property type="entry name" value="Disulphide bond isomerase, DsbC/G, N-terminal"/>
    <property type="match status" value="1"/>
</dbReference>
<comment type="similarity">
    <text evidence="2 7">Belongs to the thioredoxin family. DsbC subfamily.</text>
</comment>
<evidence type="ECO:0000256" key="1">
    <source>
        <dbReference type="ARBA" id="ARBA00004418"/>
    </source>
</evidence>
<keyword evidence="5" id="KW-1015">Disulfide bond</keyword>
<dbReference type="EMBL" id="CP103416">
    <property type="protein sequence ID" value="UVW35972.1"/>
    <property type="molecule type" value="Genomic_DNA"/>
</dbReference>
<organism evidence="10 11">
    <name type="scientific">SAR92 clade bacterium H455</name>
    <dbReference type="NCBI Taxonomy" id="2974818"/>
    <lineage>
        <taxon>Bacteria</taxon>
        <taxon>Pseudomonadati</taxon>
        <taxon>Pseudomonadota</taxon>
        <taxon>Gammaproteobacteria</taxon>
        <taxon>Cellvibrionales</taxon>
        <taxon>Porticoccaceae</taxon>
        <taxon>SAR92 clade</taxon>
    </lineage>
</organism>
<dbReference type="InterPro" id="IPR018950">
    <property type="entry name" value="DiS-bond_isomerase_DsbC/G_N"/>
</dbReference>
<dbReference type="SUPFAM" id="SSF54423">
    <property type="entry name" value="DsbC/DsbG N-terminal domain-like"/>
    <property type="match status" value="1"/>
</dbReference>
<proteinExistence type="inferred from homology"/>
<gene>
    <name evidence="10" type="ORF">NYF23_05025</name>
</gene>
<keyword evidence="3 7" id="KW-0732">Signal</keyword>
<dbReference type="InterPro" id="IPR051470">
    <property type="entry name" value="Thiol:disulfide_interchange"/>
</dbReference>
<keyword evidence="4 7" id="KW-0574">Periplasm</keyword>
<dbReference type="InterPro" id="IPR033954">
    <property type="entry name" value="DiS-bond_Isoase_DsbC/G"/>
</dbReference>
<evidence type="ECO:0000256" key="2">
    <source>
        <dbReference type="ARBA" id="ARBA00009813"/>
    </source>
</evidence>
<dbReference type="Gene3D" id="3.40.30.10">
    <property type="entry name" value="Glutaredoxin"/>
    <property type="match status" value="1"/>
</dbReference>
<dbReference type="InterPro" id="IPR036249">
    <property type="entry name" value="Thioredoxin-like_sf"/>
</dbReference>
<dbReference type="SUPFAM" id="SSF52833">
    <property type="entry name" value="Thioredoxin-like"/>
    <property type="match status" value="1"/>
</dbReference>
<evidence type="ECO:0000256" key="6">
    <source>
        <dbReference type="ARBA" id="ARBA00023284"/>
    </source>
</evidence>
<dbReference type="Pfam" id="PF10411">
    <property type="entry name" value="DsbC_N"/>
    <property type="match status" value="1"/>
</dbReference>
<evidence type="ECO:0000256" key="7">
    <source>
        <dbReference type="RuleBase" id="RU364038"/>
    </source>
</evidence>
<dbReference type="PANTHER" id="PTHR35272:SF3">
    <property type="entry name" value="THIOL:DISULFIDE INTERCHANGE PROTEIN DSBC"/>
    <property type="match status" value="1"/>
</dbReference>
<dbReference type="InterPro" id="IPR012336">
    <property type="entry name" value="Thioredoxin-like_fold"/>
</dbReference>
<evidence type="ECO:0000259" key="9">
    <source>
        <dbReference type="Pfam" id="PF13098"/>
    </source>
</evidence>
<feature type="signal peptide" evidence="7">
    <location>
        <begin position="1"/>
        <end position="31"/>
    </location>
</feature>
<evidence type="ECO:0000256" key="3">
    <source>
        <dbReference type="ARBA" id="ARBA00022729"/>
    </source>
</evidence>
<feature type="chain" id="PRO_5045014358" description="Thiol:disulfide interchange protein" evidence="7">
    <location>
        <begin position="32"/>
        <end position="254"/>
    </location>
</feature>
<accession>A0ABY5TQB7</accession>
<sequence>MQNSSIKVKRNILSFIAILLVSLCSAQWTMAASEKEILGNLSAVRPDLKFEFVGESVLPGFYAVQVEGGPLLYVSADGGHFFDGNLYQITRKQFVDVRELALNDTRRDVFATRGTDDMIVFKPAGQTKAIINVFTDVDCGYCRKLHNEVPQLNAMGIEVRYLAFPRAGLNSDSYDKIATAWCSDTPNETLTAIKNGKRTSTSVCEDNPVADHYSLGGSLGVTGTPAIILMDGTLIPGYKPAAELAEFLGVSAIN</sequence>
<feature type="domain" description="Thioredoxin-like fold" evidence="9">
    <location>
        <begin position="124"/>
        <end position="248"/>
    </location>
</feature>
<protein>
    <recommendedName>
        <fullName evidence="7">Thiol:disulfide interchange protein</fullName>
    </recommendedName>
</protein>
<dbReference type="Pfam" id="PF13098">
    <property type="entry name" value="Thioredoxin_2"/>
    <property type="match status" value="1"/>
</dbReference>
<dbReference type="CDD" id="cd03020">
    <property type="entry name" value="DsbA_DsbC_DsbG"/>
    <property type="match status" value="1"/>
</dbReference>
<comment type="function">
    <text evidence="7">Required for disulfide bond formation in some periplasmic proteins. Acts by transferring its disulfide bond to other proteins and is reduced in the process.</text>
</comment>
<evidence type="ECO:0000313" key="11">
    <source>
        <dbReference type="Proteomes" id="UP001059934"/>
    </source>
</evidence>
<evidence type="ECO:0000256" key="5">
    <source>
        <dbReference type="ARBA" id="ARBA00023157"/>
    </source>
</evidence>
<evidence type="ECO:0000259" key="8">
    <source>
        <dbReference type="Pfam" id="PF10411"/>
    </source>
</evidence>